<name>A0A542E4G4_9MICO</name>
<evidence type="ECO:0000313" key="11">
    <source>
        <dbReference type="EMBL" id="TQJ10154.1"/>
    </source>
</evidence>
<accession>A0A542E4G4</accession>
<evidence type="ECO:0000256" key="10">
    <source>
        <dbReference type="RuleBase" id="RU364125"/>
    </source>
</evidence>
<comment type="caution">
    <text evidence="11">The sequence shown here is derived from an EMBL/GenBank/DDBJ whole genome shotgun (WGS) entry which is preliminary data.</text>
</comment>
<evidence type="ECO:0000313" key="12">
    <source>
        <dbReference type="Proteomes" id="UP000317893"/>
    </source>
</evidence>
<evidence type="ECO:0000256" key="5">
    <source>
        <dbReference type="ARBA" id="ARBA00022500"/>
    </source>
</evidence>
<reference evidence="11 12" key="1">
    <citation type="submission" date="2019-06" db="EMBL/GenBank/DDBJ databases">
        <title>Sequencing the genomes of 1000 actinobacteria strains.</title>
        <authorList>
            <person name="Klenk H.-P."/>
        </authorList>
    </citation>
    <scope>NUCLEOTIDE SEQUENCE [LARGE SCALE GENOMIC DNA]</scope>
    <source>
        <strain evidence="11 12">DSM 18607</strain>
    </source>
</reference>
<keyword evidence="4 10" id="KW-1003">Cell membrane</keyword>
<evidence type="ECO:0000256" key="8">
    <source>
        <dbReference type="ARBA" id="ARBA00022989"/>
    </source>
</evidence>
<dbReference type="AlphaFoldDB" id="A0A542E4G4"/>
<keyword evidence="11" id="KW-0282">Flagellum</keyword>
<dbReference type="InterPro" id="IPR005503">
    <property type="entry name" value="FliL"/>
</dbReference>
<proteinExistence type="inferred from homology"/>
<keyword evidence="5 10" id="KW-0145">Chemotaxis</keyword>
<dbReference type="GO" id="GO:0006935">
    <property type="term" value="P:chemotaxis"/>
    <property type="evidence" value="ECO:0007669"/>
    <property type="project" value="UniProtKB-KW"/>
</dbReference>
<protein>
    <recommendedName>
        <fullName evidence="10">Flagellar protein FliL</fullName>
    </recommendedName>
</protein>
<dbReference type="GO" id="GO:0071978">
    <property type="term" value="P:bacterial-type flagellum-dependent swarming motility"/>
    <property type="evidence" value="ECO:0007669"/>
    <property type="project" value="TreeGrafter"/>
</dbReference>
<gene>
    <name evidence="11" type="ORF">FB458_3273</name>
</gene>
<keyword evidence="8 10" id="KW-1133">Transmembrane helix</keyword>
<comment type="function">
    <text evidence="1 10">Controls the rotational direction of flagella during chemotaxis.</text>
</comment>
<dbReference type="GO" id="GO:0009425">
    <property type="term" value="C:bacterial-type flagellum basal body"/>
    <property type="evidence" value="ECO:0007669"/>
    <property type="project" value="InterPro"/>
</dbReference>
<evidence type="ECO:0000256" key="2">
    <source>
        <dbReference type="ARBA" id="ARBA00004162"/>
    </source>
</evidence>
<evidence type="ECO:0000256" key="6">
    <source>
        <dbReference type="ARBA" id="ARBA00022692"/>
    </source>
</evidence>
<evidence type="ECO:0000256" key="3">
    <source>
        <dbReference type="ARBA" id="ARBA00008281"/>
    </source>
</evidence>
<keyword evidence="9 10" id="KW-0472">Membrane</keyword>
<sequence length="155" mass="16252">MSVSTIDKKGAKGAKADEEAAAGGGKKKLIIIIAVAVLLVAGGGYFFLGRSSGAPAAAPKDEPGAVVALDAIQINLSGEHYLRISVALQMTKTAEAEVDGSKAQDAVISTFSGKPIAQVDDPTSRAKLKAQLLEKIRELYEKKVMALYFTQFVTQ</sequence>
<comment type="subcellular location">
    <subcellularLocation>
        <location evidence="2">Cell membrane</location>
        <topology evidence="2">Single-pass membrane protein</topology>
    </subcellularLocation>
</comment>
<dbReference type="PANTHER" id="PTHR35091">
    <property type="entry name" value="FLAGELLAR PROTEIN FLIL"/>
    <property type="match status" value="1"/>
</dbReference>
<dbReference type="EMBL" id="VFMN01000001">
    <property type="protein sequence ID" value="TQJ10154.1"/>
    <property type="molecule type" value="Genomic_DNA"/>
</dbReference>
<evidence type="ECO:0000256" key="7">
    <source>
        <dbReference type="ARBA" id="ARBA00022779"/>
    </source>
</evidence>
<feature type="transmembrane region" description="Helical" evidence="10">
    <location>
        <begin position="29"/>
        <end position="48"/>
    </location>
</feature>
<keyword evidence="6 10" id="KW-0812">Transmembrane</keyword>
<dbReference type="PANTHER" id="PTHR35091:SF2">
    <property type="entry name" value="FLAGELLAR PROTEIN FLIL"/>
    <property type="match status" value="1"/>
</dbReference>
<organism evidence="11 12">
    <name type="scientific">Lapillicoccus jejuensis</name>
    <dbReference type="NCBI Taxonomy" id="402171"/>
    <lineage>
        <taxon>Bacteria</taxon>
        <taxon>Bacillati</taxon>
        <taxon>Actinomycetota</taxon>
        <taxon>Actinomycetes</taxon>
        <taxon>Micrococcales</taxon>
        <taxon>Intrasporangiaceae</taxon>
        <taxon>Lapillicoccus</taxon>
    </lineage>
</organism>
<evidence type="ECO:0000256" key="4">
    <source>
        <dbReference type="ARBA" id="ARBA00022475"/>
    </source>
</evidence>
<keyword evidence="7 10" id="KW-0283">Flagellar rotation</keyword>
<keyword evidence="11" id="KW-0969">Cilium</keyword>
<evidence type="ECO:0000256" key="9">
    <source>
        <dbReference type="ARBA" id="ARBA00023136"/>
    </source>
</evidence>
<dbReference type="Pfam" id="PF03748">
    <property type="entry name" value="FliL"/>
    <property type="match status" value="1"/>
</dbReference>
<keyword evidence="11" id="KW-0966">Cell projection</keyword>
<dbReference type="GO" id="GO:0005886">
    <property type="term" value="C:plasma membrane"/>
    <property type="evidence" value="ECO:0007669"/>
    <property type="project" value="UniProtKB-SubCell"/>
</dbReference>
<comment type="similarity">
    <text evidence="3 10">Belongs to the FliL family.</text>
</comment>
<evidence type="ECO:0000256" key="1">
    <source>
        <dbReference type="ARBA" id="ARBA00002254"/>
    </source>
</evidence>
<keyword evidence="12" id="KW-1185">Reference proteome</keyword>
<dbReference type="RefSeq" id="WP_141849418.1">
    <property type="nucleotide sequence ID" value="NZ_BAAAPR010000022.1"/>
</dbReference>
<dbReference type="OrthoDB" id="3537056at2"/>
<dbReference type="Proteomes" id="UP000317893">
    <property type="component" value="Unassembled WGS sequence"/>
</dbReference>